<dbReference type="VEuPathDB" id="TrichDB:TVAG_265820"/>
<sequence length="138" mass="16129">MLDQIDPQIFKDIIETRRINKHKRNTAQSFRDHNRIVSRMEQIGIKVDFVSACLEKICKDKLTTAFLLLIANSLISKLNIPIDRLAKRNRTALLCWYAEHWEEVSPYIPDIVSVSKKESNKSNLIFNPFDISQLLNHH</sequence>
<protein>
    <submittedName>
        <fullName evidence="1">Uncharacterized protein</fullName>
    </submittedName>
</protein>
<dbReference type="RefSeq" id="XP_001313808.1">
    <property type="nucleotide sequence ID" value="XM_001313807.1"/>
</dbReference>
<organism evidence="1 2">
    <name type="scientific">Trichomonas vaginalis (strain ATCC PRA-98 / G3)</name>
    <dbReference type="NCBI Taxonomy" id="412133"/>
    <lineage>
        <taxon>Eukaryota</taxon>
        <taxon>Metamonada</taxon>
        <taxon>Parabasalia</taxon>
        <taxon>Trichomonadida</taxon>
        <taxon>Trichomonadidae</taxon>
        <taxon>Trichomonas</taxon>
    </lineage>
</organism>
<gene>
    <name evidence="1" type="ORF">TVAG_265820</name>
</gene>
<dbReference type="VEuPathDB" id="TrichDB:TVAGG3_0980400"/>
<name>A2F2H9_TRIV3</name>
<dbReference type="AlphaFoldDB" id="A2F2H9"/>
<reference evidence="1" key="2">
    <citation type="journal article" date="2007" name="Science">
        <title>Draft genome sequence of the sexually transmitted pathogen Trichomonas vaginalis.</title>
        <authorList>
            <person name="Carlton J.M."/>
            <person name="Hirt R.P."/>
            <person name="Silva J.C."/>
            <person name="Delcher A.L."/>
            <person name="Schatz M."/>
            <person name="Zhao Q."/>
            <person name="Wortman J.R."/>
            <person name="Bidwell S.L."/>
            <person name="Alsmark U.C.M."/>
            <person name="Besteiro S."/>
            <person name="Sicheritz-Ponten T."/>
            <person name="Noel C.J."/>
            <person name="Dacks J.B."/>
            <person name="Foster P.G."/>
            <person name="Simillion C."/>
            <person name="Van de Peer Y."/>
            <person name="Miranda-Saavedra D."/>
            <person name="Barton G.J."/>
            <person name="Westrop G.D."/>
            <person name="Mueller S."/>
            <person name="Dessi D."/>
            <person name="Fiori P.L."/>
            <person name="Ren Q."/>
            <person name="Paulsen I."/>
            <person name="Zhang H."/>
            <person name="Bastida-Corcuera F.D."/>
            <person name="Simoes-Barbosa A."/>
            <person name="Brown M.T."/>
            <person name="Hayes R.D."/>
            <person name="Mukherjee M."/>
            <person name="Okumura C.Y."/>
            <person name="Schneider R."/>
            <person name="Smith A.J."/>
            <person name="Vanacova S."/>
            <person name="Villalvazo M."/>
            <person name="Haas B.J."/>
            <person name="Pertea M."/>
            <person name="Feldblyum T.V."/>
            <person name="Utterback T.R."/>
            <person name="Shu C.L."/>
            <person name="Osoegawa K."/>
            <person name="de Jong P.J."/>
            <person name="Hrdy I."/>
            <person name="Horvathova L."/>
            <person name="Zubacova Z."/>
            <person name="Dolezal P."/>
            <person name="Malik S.B."/>
            <person name="Logsdon J.M. Jr."/>
            <person name="Henze K."/>
            <person name="Gupta A."/>
            <person name="Wang C.C."/>
            <person name="Dunne R.L."/>
            <person name="Upcroft J.A."/>
            <person name="Upcroft P."/>
            <person name="White O."/>
            <person name="Salzberg S.L."/>
            <person name="Tang P."/>
            <person name="Chiu C.-H."/>
            <person name="Lee Y.-S."/>
            <person name="Embley T.M."/>
            <person name="Coombs G.H."/>
            <person name="Mottram J.C."/>
            <person name="Tachezy J."/>
            <person name="Fraser-Liggett C.M."/>
            <person name="Johnson P.J."/>
        </authorList>
    </citation>
    <scope>NUCLEOTIDE SEQUENCE [LARGE SCALE GENOMIC DNA]</scope>
    <source>
        <strain evidence="1">G3</strain>
    </source>
</reference>
<dbReference type="Proteomes" id="UP000001542">
    <property type="component" value="Unassembled WGS sequence"/>
</dbReference>
<keyword evidence="2" id="KW-1185">Reference proteome</keyword>
<proteinExistence type="predicted"/>
<reference evidence="1" key="1">
    <citation type="submission" date="2006-10" db="EMBL/GenBank/DDBJ databases">
        <authorList>
            <person name="Amadeo P."/>
            <person name="Zhao Q."/>
            <person name="Wortman J."/>
            <person name="Fraser-Liggett C."/>
            <person name="Carlton J."/>
        </authorList>
    </citation>
    <scope>NUCLEOTIDE SEQUENCE</scope>
    <source>
        <strain evidence="1">G3</strain>
    </source>
</reference>
<evidence type="ECO:0000313" key="1">
    <source>
        <dbReference type="EMBL" id="EAY00879.1"/>
    </source>
</evidence>
<dbReference type="InParanoid" id="A2F2H9"/>
<dbReference type="EMBL" id="DS113586">
    <property type="protein sequence ID" value="EAY00879.1"/>
    <property type="molecule type" value="Genomic_DNA"/>
</dbReference>
<accession>A2F2H9</accession>
<dbReference type="KEGG" id="tva:4758702"/>
<evidence type="ECO:0000313" key="2">
    <source>
        <dbReference type="Proteomes" id="UP000001542"/>
    </source>
</evidence>